<dbReference type="CDD" id="cd00146">
    <property type="entry name" value="PKD"/>
    <property type="match status" value="1"/>
</dbReference>
<reference evidence="8 9" key="1">
    <citation type="submission" date="2022-09" db="EMBL/GenBank/DDBJ databases">
        <title>Enrichment on poylsaccharides allowed isolation of novel metabolic and taxonomic groups of Haloarchaea.</title>
        <authorList>
            <person name="Sorokin D.Y."/>
            <person name="Elcheninov A.G."/>
            <person name="Khizhniak T.V."/>
            <person name="Kolganova T.V."/>
            <person name="Kublanov I.V."/>
        </authorList>
    </citation>
    <scope>NUCLEOTIDE SEQUENCE [LARGE SCALE GENOMIC DNA]</scope>
    <source>
        <strain evidence="8 9">AArc-curdl1</strain>
    </source>
</reference>
<dbReference type="SUPFAM" id="SSF53187">
    <property type="entry name" value="Zn-dependent exopeptidases"/>
    <property type="match status" value="1"/>
</dbReference>
<feature type="domain" description="PKD" evidence="6">
    <location>
        <begin position="330"/>
        <end position="400"/>
    </location>
</feature>
<evidence type="ECO:0000313" key="8">
    <source>
        <dbReference type="EMBL" id="MCU4752489.1"/>
    </source>
</evidence>
<dbReference type="Pfam" id="PF24827">
    <property type="entry name" value="AstE_AspA_cat"/>
    <property type="match status" value="1"/>
</dbReference>
<evidence type="ECO:0000256" key="5">
    <source>
        <dbReference type="SAM" id="MobiDB-lite"/>
    </source>
</evidence>
<dbReference type="GO" id="GO:0016788">
    <property type="term" value="F:hydrolase activity, acting on ester bonds"/>
    <property type="evidence" value="ECO:0007669"/>
    <property type="project" value="InterPro"/>
</dbReference>
<dbReference type="EMBL" id="JAOPJZ010000007">
    <property type="protein sequence ID" value="MCU4752489.1"/>
    <property type="molecule type" value="Genomic_DNA"/>
</dbReference>
<evidence type="ECO:0000256" key="1">
    <source>
        <dbReference type="ARBA" id="ARBA00001947"/>
    </source>
</evidence>
<name>A0AAP2Z862_9EURY</name>
<dbReference type="InterPro" id="IPR055438">
    <property type="entry name" value="AstE_AspA_cat"/>
</dbReference>
<proteinExistence type="predicted"/>
<keyword evidence="2" id="KW-0479">Metal-binding</keyword>
<keyword evidence="4" id="KW-0862">Zinc</keyword>
<comment type="cofactor">
    <cofactor evidence="1">
        <name>Zn(2+)</name>
        <dbReference type="ChEBI" id="CHEBI:29105"/>
    </cofactor>
</comment>
<dbReference type="SUPFAM" id="SSF49299">
    <property type="entry name" value="PKD domain"/>
    <property type="match status" value="1"/>
</dbReference>
<evidence type="ECO:0000259" key="6">
    <source>
        <dbReference type="Pfam" id="PF18911"/>
    </source>
</evidence>
<evidence type="ECO:0000256" key="2">
    <source>
        <dbReference type="ARBA" id="ARBA00022723"/>
    </source>
</evidence>
<evidence type="ECO:0000313" key="9">
    <source>
        <dbReference type="Proteomes" id="UP001321047"/>
    </source>
</evidence>
<dbReference type="AlphaFoldDB" id="A0AAP2Z862"/>
<dbReference type="PANTHER" id="PTHR37326:SF1">
    <property type="entry name" value="BLL3975 PROTEIN"/>
    <property type="match status" value="1"/>
</dbReference>
<dbReference type="InterPro" id="IPR013783">
    <property type="entry name" value="Ig-like_fold"/>
</dbReference>
<gene>
    <name evidence="8" type="ORF">OB919_10895</name>
</gene>
<dbReference type="InterPro" id="IPR000601">
    <property type="entry name" value="PKD_dom"/>
</dbReference>
<evidence type="ECO:0000259" key="7">
    <source>
        <dbReference type="Pfam" id="PF24827"/>
    </source>
</evidence>
<accession>A0AAP2Z862</accession>
<keyword evidence="9" id="KW-1185">Reference proteome</keyword>
<dbReference type="GO" id="GO:0046872">
    <property type="term" value="F:metal ion binding"/>
    <property type="evidence" value="ECO:0007669"/>
    <property type="project" value="UniProtKB-KW"/>
</dbReference>
<dbReference type="Gene3D" id="2.60.40.10">
    <property type="entry name" value="Immunoglobulins"/>
    <property type="match status" value="1"/>
</dbReference>
<dbReference type="PANTHER" id="PTHR37326">
    <property type="entry name" value="BLL3975 PROTEIN"/>
    <property type="match status" value="1"/>
</dbReference>
<evidence type="ECO:0000256" key="3">
    <source>
        <dbReference type="ARBA" id="ARBA00022801"/>
    </source>
</evidence>
<dbReference type="Pfam" id="PF18911">
    <property type="entry name" value="PKD_4"/>
    <property type="match status" value="1"/>
</dbReference>
<dbReference type="Proteomes" id="UP001321047">
    <property type="component" value="Unassembled WGS sequence"/>
</dbReference>
<dbReference type="Gene3D" id="3.40.630.10">
    <property type="entry name" value="Zn peptidases"/>
    <property type="match status" value="1"/>
</dbReference>
<organism evidence="8 9">
    <name type="scientific">Natronosalvus hydrolyticus</name>
    <dbReference type="NCBI Taxonomy" id="2979988"/>
    <lineage>
        <taxon>Archaea</taxon>
        <taxon>Methanobacteriati</taxon>
        <taxon>Methanobacteriota</taxon>
        <taxon>Stenosarchaea group</taxon>
        <taxon>Halobacteria</taxon>
        <taxon>Halobacteriales</taxon>
        <taxon>Natrialbaceae</taxon>
        <taxon>Natronosalvus</taxon>
    </lineage>
</organism>
<dbReference type="InterPro" id="IPR053138">
    <property type="entry name" value="N-alpha-Ac-DABA_deacetylase"/>
</dbReference>
<dbReference type="RefSeq" id="WP_342808821.1">
    <property type="nucleotide sequence ID" value="NZ_JAOPJZ010000007.1"/>
</dbReference>
<dbReference type="InterPro" id="IPR035986">
    <property type="entry name" value="PKD_dom_sf"/>
</dbReference>
<sequence>MRRDRLSRRTVLALTGACSFATVGVGQLAGETGDDEQPDEDDGVSRDTFVIREGTDQATTVYVTTAEADGPTVVVLGGIHGNEVAGYVAAGEIADWTIDAGTLVTIPEANAVAIERGTRTDDDGIDLNRQFPESSEPRTDLASAIWDVLSEFDADVVVDLHESIGIYAGDPIDGVGQAIFHSDGDAVAETADSAGTYATKHYVDDMDLAFKTGSFSGPTTEPSGLLVHKAARDLGADSYLVETLSRSPDLETRVQWHLAITERLLADDVFVDDPENGDVPEQPVDDDPGEEVPDDDDDPVETDPGDDDDGETGVSPSAEIRTDPPNADELSLESGQTVTLDATCSTVTDGEIVSYDWQLNGDETVDETGDTIDVTIGANGDHSILLRVTDEEGATDTAQITLSAE</sequence>
<feature type="region of interest" description="Disordered" evidence="5">
    <location>
        <begin position="269"/>
        <end position="332"/>
    </location>
</feature>
<feature type="compositionally biased region" description="Acidic residues" evidence="5">
    <location>
        <begin position="269"/>
        <end position="311"/>
    </location>
</feature>
<comment type="caution">
    <text evidence="8">The sequence shown here is derived from an EMBL/GenBank/DDBJ whole genome shotgun (WGS) entry which is preliminary data.</text>
</comment>
<protein>
    <submittedName>
        <fullName evidence="8">Succinylglutamate desuccinylase/aspartoacylase family protein</fullName>
    </submittedName>
</protein>
<keyword evidence="3" id="KW-0378">Hydrolase</keyword>
<feature type="domain" description="Succinylglutamate desuccinylase/Aspartoacylase catalytic" evidence="7">
    <location>
        <begin position="69"/>
        <end position="163"/>
    </location>
</feature>
<evidence type="ECO:0000256" key="4">
    <source>
        <dbReference type="ARBA" id="ARBA00022833"/>
    </source>
</evidence>